<dbReference type="STRING" id="365046.Rta_05460"/>
<dbReference type="PANTHER" id="PTHR37946">
    <property type="entry name" value="SLL1969 PROTEIN"/>
    <property type="match status" value="1"/>
</dbReference>
<dbReference type="InterPro" id="IPR000073">
    <property type="entry name" value="AB_hydrolase_1"/>
</dbReference>
<dbReference type="HOGENOM" id="CLU_074527_0_0_4"/>
<sequence length="304" mass="33749">MPRLSILARLQQFIVAGLVLAATGWLAWQWPRSPWLAMLGACAILFVHAGFLAAEFLLLRTVGRDDAVPVPSSRELLRAWWCETRIAVAIFGWRQPFRWRDVPDQLQGPGVAGRRGIVFIHGFVCNRGFWRPWLERVRADGRAFVAVNLEPVFTSIDDYGPIVERAVAAVTQATGRPPVLVCHSMGGLVARAWLRHRPAQAPGVAHVVTIGSPHRGTWLARLSQVANGRQMRLDSPWVAELGRAEAARDRVPFTCWYSHCDNIVFPPTTATLSGADNRLVHGAGHVDLAFVPRVMEESLLIARE</sequence>
<evidence type="ECO:0000313" key="3">
    <source>
        <dbReference type="EMBL" id="AEG91622.1"/>
    </source>
</evidence>
<feature type="domain" description="AB hydrolase-1" evidence="2">
    <location>
        <begin position="117"/>
        <end position="238"/>
    </location>
</feature>
<keyword evidence="1" id="KW-0812">Transmembrane</keyword>
<evidence type="ECO:0000313" key="4">
    <source>
        <dbReference type="Proteomes" id="UP000008385"/>
    </source>
</evidence>
<reference evidence="4" key="1">
    <citation type="submission" date="2006-01" db="EMBL/GenBank/DDBJ databases">
        <title>Genome of the cyst-dividing bacterium Ramlibacter tataouinensis.</title>
        <authorList>
            <person name="Barakat M."/>
            <person name="Ortet P."/>
            <person name="De Luca G."/>
            <person name="Jourlin-Castelli C."/>
            <person name="Ansaldi M."/>
            <person name="Py B."/>
            <person name="Fichant G."/>
            <person name="Coutinho P."/>
            <person name="Voulhoux R."/>
            <person name="Bastien O."/>
            <person name="Roy S."/>
            <person name="Marechal E."/>
            <person name="Henrissat B."/>
            <person name="Quentin Y."/>
            <person name="Noirot P."/>
            <person name="Filloux A."/>
            <person name="Mejean V."/>
            <person name="DuBow M."/>
            <person name="Barras F."/>
            <person name="Heulin T."/>
        </authorList>
    </citation>
    <scope>NUCLEOTIDE SEQUENCE [LARGE SCALE GENOMIC DNA]</scope>
    <source>
        <strain evidence="4">ATCC BAA-407 / DSM 14655 / LMG 21543 / TTB310</strain>
    </source>
</reference>
<keyword evidence="4" id="KW-1185">Reference proteome</keyword>
<gene>
    <name evidence="3" type="ordered locus">Rta_05460</name>
</gene>
<reference evidence="3 4" key="2">
    <citation type="journal article" date="2011" name="PLoS ONE">
        <title>The Cyst-Dividing Bacterium Ramlibacter tataouinensis TTB310 Genome Reveals a Well-Stocked Toolbox for Adaptation to a Desert Environment.</title>
        <authorList>
            <person name="De Luca G."/>
            <person name="Barakat M."/>
            <person name="Ortet P."/>
            <person name="Fochesato S."/>
            <person name="Jourlin-Castelli C."/>
            <person name="Ansaldi M."/>
            <person name="Py B."/>
            <person name="Fichant G."/>
            <person name="Coutinho P.M."/>
            <person name="Voulhoux R."/>
            <person name="Bastien O."/>
            <person name="Marechal E."/>
            <person name="Henrissat B."/>
            <person name="Quentin Y."/>
            <person name="Noirot P."/>
            <person name="Filloux A."/>
            <person name="Mejean V."/>
            <person name="Dubow M.S."/>
            <person name="Barras F."/>
            <person name="Barbe V."/>
            <person name="Weissenbach J."/>
            <person name="Mihalcescu I."/>
            <person name="Vermeglio A."/>
            <person name="Achouak W."/>
            <person name="Heulin T."/>
        </authorList>
    </citation>
    <scope>NUCLEOTIDE SEQUENCE [LARGE SCALE GENOMIC DNA]</scope>
    <source>
        <strain evidence="4">ATCC BAA-407 / DSM 14655 / LMG 21543 / TTB310</strain>
    </source>
</reference>
<keyword evidence="1" id="KW-1133">Transmembrane helix</keyword>
<evidence type="ECO:0000259" key="2">
    <source>
        <dbReference type="Pfam" id="PF12697"/>
    </source>
</evidence>
<keyword evidence="1" id="KW-0472">Membrane</keyword>
<dbReference type="EMBL" id="CP000245">
    <property type="protein sequence ID" value="AEG91622.1"/>
    <property type="molecule type" value="Genomic_DNA"/>
</dbReference>
<proteinExistence type="predicted"/>
<feature type="transmembrane region" description="Helical" evidence="1">
    <location>
        <begin position="12"/>
        <end position="30"/>
    </location>
</feature>
<accession>F5XW52</accession>
<dbReference type="Gene3D" id="3.40.50.1820">
    <property type="entry name" value="alpha/beta hydrolase"/>
    <property type="match status" value="1"/>
</dbReference>
<dbReference type="PANTHER" id="PTHR37946:SF1">
    <property type="entry name" value="SLL1969 PROTEIN"/>
    <property type="match status" value="1"/>
</dbReference>
<dbReference type="Pfam" id="PF12697">
    <property type="entry name" value="Abhydrolase_6"/>
    <property type="match status" value="1"/>
</dbReference>
<dbReference type="PATRIC" id="fig|365046.3.peg.559"/>
<feature type="transmembrane region" description="Helical" evidence="1">
    <location>
        <begin position="36"/>
        <end position="59"/>
    </location>
</feature>
<dbReference type="OrthoDB" id="275181at2"/>
<dbReference type="InterPro" id="IPR029058">
    <property type="entry name" value="AB_hydrolase_fold"/>
</dbReference>
<dbReference type="RefSeq" id="WP_013899855.1">
    <property type="nucleotide sequence ID" value="NC_015677.1"/>
</dbReference>
<protein>
    <submittedName>
        <fullName evidence="3">Lipase-like protein</fullName>
    </submittedName>
</protein>
<dbReference type="Proteomes" id="UP000008385">
    <property type="component" value="Chromosome"/>
</dbReference>
<dbReference type="eggNOG" id="COG1075">
    <property type="taxonomic scope" value="Bacteria"/>
</dbReference>
<name>F5XW52_RAMTT</name>
<dbReference type="SUPFAM" id="SSF53474">
    <property type="entry name" value="alpha/beta-Hydrolases"/>
    <property type="match status" value="1"/>
</dbReference>
<organism evidence="3 4">
    <name type="scientific">Ramlibacter tataouinensis (strain ATCC BAA-407 / DSM 14655 / LMG 21543 / TTB310)</name>
    <dbReference type="NCBI Taxonomy" id="365046"/>
    <lineage>
        <taxon>Bacteria</taxon>
        <taxon>Pseudomonadati</taxon>
        <taxon>Pseudomonadota</taxon>
        <taxon>Betaproteobacteria</taxon>
        <taxon>Burkholderiales</taxon>
        <taxon>Comamonadaceae</taxon>
        <taxon>Ramlibacter</taxon>
    </lineage>
</organism>
<dbReference type="KEGG" id="rta:Rta_05460"/>
<dbReference type="GO" id="GO:0016788">
    <property type="term" value="F:hydrolase activity, acting on ester bonds"/>
    <property type="evidence" value="ECO:0007669"/>
    <property type="project" value="InterPro"/>
</dbReference>
<evidence type="ECO:0000256" key="1">
    <source>
        <dbReference type="SAM" id="Phobius"/>
    </source>
</evidence>
<dbReference type="AlphaFoldDB" id="F5XW52"/>